<name>A0A0L0EQQ6_9GAMM</name>
<dbReference type="Gene3D" id="3.30.360.10">
    <property type="entry name" value="Dihydrodipicolinate Reductase, domain 2"/>
    <property type="match status" value="1"/>
</dbReference>
<dbReference type="Proteomes" id="UP000036850">
    <property type="component" value="Unassembled WGS sequence"/>
</dbReference>
<gene>
    <name evidence="1" type="ORF">AC626_14550</name>
</gene>
<evidence type="ECO:0008006" key="3">
    <source>
        <dbReference type="Google" id="ProtNLM"/>
    </source>
</evidence>
<evidence type="ECO:0000313" key="2">
    <source>
        <dbReference type="Proteomes" id="UP000036850"/>
    </source>
</evidence>
<protein>
    <recommendedName>
        <fullName evidence="3">Gfo/Idh/MocA-like oxidoreductase C-terminal domain-containing protein</fullName>
    </recommendedName>
</protein>
<evidence type="ECO:0000313" key="1">
    <source>
        <dbReference type="EMBL" id="KNC66827.1"/>
    </source>
</evidence>
<dbReference type="PATRIC" id="fig|43658.6.peg.1377"/>
<dbReference type="AlphaFoldDB" id="A0A0L0EQQ6"/>
<accession>A0A0L0EQQ6</accession>
<dbReference type="EMBL" id="LFZX01000114">
    <property type="protein sequence ID" value="KNC66827.1"/>
    <property type="molecule type" value="Genomic_DNA"/>
</dbReference>
<organism evidence="1 2">
    <name type="scientific">Pseudoalteromonas rubra</name>
    <dbReference type="NCBI Taxonomy" id="43658"/>
    <lineage>
        <taxon>Bacteria</taxon>
        <taxon>Pseudomonadati</taxon>
        <taxon>Pseudomonadota</taxon>
        <taxon>Gammaproteobacteria</taxon>
        <taxon>Alteromonadales</taxon>
        <taxon>Pseudoalteromonadaceae</taxon>
        <taxon>Pseudoalteromonas</taxon>
    </lineage>
</organism>
<proteinExistence type="predicted"/>
<sequence length="176" mass="19567">MSRLNPSSMRLRDNSVVFDLMIHDIDLIANQLEMMPKNELQISATSIDGTRPDFVSATYQSLQGSEVEICCGRLPGPQVRQIEAEGKDGFLHIDLLRRSFVFKPKRSGIDNVTGVSANNSYSDSLTQQLKEFIHLINGESAESITSIYEARNSLALCDAIERKAWSSLAPSNKEFA</sequence>
<dbReference type="OrthoDB" id="9792935at2"/>
<reference evidence="2" key="1">
    <citation type="submission" date="2015-07" db="EMBL/GenBank/DDBJ databases">
        <title>Draft genome sequence of a Pseudoalteromonas rubra strain, OCN096, isolated from Kaneohe Bay, Oahu, Hawaii.</title>
        <authorList>
            <person name="Beurmann S."/>
            <person name="Ushijima B."/>
            <person name="Belcaid M."/>
            <person name="Callahan S.M."/>
            <person name="Aeby G.S."/>
        </authorList>
    </citation>
    <scope>NUCLEOTIDE SEQUENCE [LARGE SCALE GENOMIC DNA]</scope>
    <source>
        <strain evidence="2">OCN096</strain>
    </source>
</reference>
<comment type="caution">
    <text evidence="1">The sequence shown here is derived from an EMBL/GenBank/DDBJ whole genome shotgun (WGS) entry which is preliminary data.</text>
</comment>